<evidence type="ECO:0000256" key="1">
    <source>
        <dbReference type="SAM" id="MobiDB-lite"/>
    </source>
</evidence>
<dbReference type="EMBL" id="JAAIWN010000010">
    <property type="protein sequence ID" value="NEY81099.1"/>
    <property type="molecule type" value="Genomic_DNA"/>
</dbReference>
<sequence length="216" mass="24540">MKKMQMLLLVVIAALFISACGKSDNTSEKKEDQSPKTEETAATEVKDKDDESSDEADATPKEPTESDKCAFCNMEVYGSDHEMGVFTVQAINKDGEHLFFDDSGCLLNMERQLEEHFNTKWVRDHETKEWIDADSAVIVKGEFETPMKYGYAFFKDEESANKFIEENSDKNAALSSWDEIDKVSNERYMKKMQNQNGEAHGHDETDEDAKDEHGGH</sequence>
<keyword evidence="5" id="KW-1185">Reference proteome</keyword>
<protein>
    <submittedName>
        <fullName evidence="3">Nitrous oxide reductase accessory protein NosL</fullName>
    </submittedName>
</protein>
<evidence type="ECO:0000256" key="2">
    <source>
        <dbReference type="SAM" id="SignalP"/>
    </source>
</evidence>
<dbReference type="EMBL" id="JACEIO010000010">
    <property type="protein sequence ID" value="MBA4536732.1"/>
    <property type="molecule type" value="Genomic_DNA"/>
</dbReference>
<feature type="region of interest" description="Disordered" evidence="1">
    <location>
        <begin position="23"/>
        <end position="66"/>
    </location>
</feature>
<evidence type="ECO:0000313" key="6">
    <source>
        <dbReference type="Proteomes" id="UP000570010"/>
    </source>
</evidence>
<evidence type="ECO:0000313" key="4">
    <source>
        <dbReference type="EMBL" id="NEY81099.1"/>
    </source>
</evidence>
<feature type="region of interest" description="Disordered" evidence="1">
    <location>
        <begin position="187"/>
        <end position="216"/>
    </location>
</feature>
<dbReference type="PANTHER" id="PTHR41247">
    <property type="entry name" value="HTH-TYPE TRANSCRIPTIONAL REPRESSOR YCNK"/>
    <property type="match status" value="1"/>
</dbReference>
<dbReference type="AlphaFoldDB" id="A0A6B3VSZ4"/>
<keyword evidence="2" id="KW-0732">Signal</keyword>
<gene>
    <name evidence="4" type="ORF">G4D64_06085</name>
    <name evidence="3" type="ORF">H1Z61_06120</name>
</gene>
<dbReference type="InterPro" id="IPR008719">
    <property type="entry name" value="N2O_reductase_NosL"/>
</dbReference>
<evidence type="ECO:0000313" key="3">
    <source>
        <dbReference type="EMBL" id="MBA4536732.1"/>
    </source>
</evidence>
<evidence type="ECO:0000313" key="5">
    <source>
        <dbReference type="Proteomes" id="UP000472971"/>
    </source>
</evidence>
<dbReference type="SUPFAM" id="SSF160387">
    <property type="entry name" value="NosL/MerB-like"/>
    <property type="match status" value="1"/>
</dbReference>
<dbReference type="Proteomes" id="UP000570010">
    <property type="component" value="Unassembled WGS sequence"/>
</dbReference>
<feature type="signal peptide" evidence="2">
    <location>
        <begin position="1"/>
        <end position="19"/>
    </location>
</feature>
<dbReference type="RefSeq" id="WP_163241204.1">
    <property type="nucleotide sequence ID" value="NZ_JAAIWN010000010.1"/>
</dbReference>
<organism evidence="4 5">
    <name type="scientific">Bacillus aquiflavi</name>
    <dbReference type="NCBI Taxonomy" id="2672567"/>
    <lineage>
        <taxon>Bacteria</taxon>
        <taxon>Bacillati</taxon>
        <taxon>Bacillota</taxon>
        <taxon>Bacilli</taxon>
        <taxon>Bacillales</taxon>
        <taxon>Bacillaceae</taxon>
        <taxon>Bacillus</taxon>
    </lineage>
</organism>
<feature type="compositionally biased region" description="Basic and acidic residues" evidence="1">
    <location>
        <begin position="25"/>
        <end position="49"/>
    </location>
</feature>
<dbReference type="Pfam" id="PF05573">
    <property type="entry name" value="NosL"/>
    <property type="match status" value="1"/>
</dbReference>
<dbReference type="PROSITE" id="PS51257">
    <property type="entry name" value="PROKAR_LIPOPROTEIN"/>
    <property type="match status" value="1"/>
</dbReference>
<dbReference type="PANTHER" id="PTHR41247:SF1">
    <property type="entry name" value="HTH-TYPE TRANSCRIPTIONAL REPRESSOR YCNK"/>
    <property type="match status" value="1"/>
</dbReference>
<proteinExistence type="predicted"/>
<accession>A0A6B3VSZ4</accession>
<feature type="chain" id="PRO_5038247424" evidence="2">
    <location>
        <begin position="20"/>
        <end position="216"/>
    </location>
</feature>
<dbReference type="Proteomes" id="UP000472971">
    <property type="component" value="Unassembled WGS sequence"/>
</dbReference>
<name>A0A6B3VSZ4_9BACI</name>
<comment type="caution">
    <text evidence="4">The sequence shown here is derived from an EMBL/GenBank/DDBJ whole genome shotgun (WGS) entry which is preliminary data.</text>
</comment>
<reference evidence="4 5" key="1">
    <citation type="submission" date="2020-02" db="EMBL/GenBank/DDBJ databases">
        <title>Bacillus aquiflavi sp. nov., isolated from yellow water of strong flavor Chinese baijiu in Yibin region of China.</title>
        <authorList>
            <person name="Xie J."/>
        </authorList>
    </citation>
    <scope>NUCLEOTIDE SEQUENCE [LARGE SCALE GENOMIC DNA]</scope>
    <source>
        <strain evidence="4 5">3H-10</strain>
    </source>
</reference>
<reference evidence="3 6" key="2">
    <citation type="submission" date="2020-07" db="EMBL/GenBank/DDBJ databases">
        <authorList>
            <person name="Feng H."/>
        </authorList>
    </citation>
    <scope>NUCLEOTIDE SEQUENCE [LARGE SCALE GENOMIC DNA]</scope>
    <source>
        <strain evidence="3">S-12</strain>
        <strain evidence="6">s-12</strain>
    </source>
</reference>